<evidence type="ECO:0000313" key="2">
    <source>
        <dbReference type="Proteomes" id="UP000789396"/>
    </source>
</evidence>
<dbReference type="Proteomes" id="UP000789396">
    <property type="component" value="Unassembled WGS sequence"/>
</dbReference>
<accession>A0A9N9JEZ0</accession>
<dbReference type="AlphaFoldDB" id="A0A9N9JEZ0"/>
<proteinExistence type="predicted"/>
<sequence>KYIKESSVESLCIIDSTIEFLDKQGDQVPINLVLEINDDLLETRMPLVIEDLHRISDPAKELCKIEGTSWNQQMDYLCIQIQLCRLDRTILLQHYYQLGERLAIYNWSEEVKREMKDRFTY</sequence>
<gene>
    <name evidence="1" type="ORF">RFULGI_LOCUS15585</name>
</gene>
<keyword evidence="2" id="KW-1185">Reference proteome</keyword>
<organism evidence="1 2">
    <name type="scientific">Racocetra fulgida</name>
    <dbReference type="NCBI Taxonomy" id="60492"/>
    <lineage>
        <taxon>Eukaryota</taxon>
        <taxon>Fungi</taxon>
        <taxon>Fungi incertae sedis</taxon>
        <taxon>Mucoromycota</taxon>
        <taxon>Glomeromycotina</taxon>
        <taxon>Glomeromycetes</taxon>
        <taxon>Diversisporales</taxon>
        <taxon>Gigasporaceae</taxon>
        <taxon>Racocetra</taxon>
    </lineage>
</organism>
<feature type="non-terminal residue" evidence="1">
    <location>
        <position position="1"/>
    </location>
</feature>
<name>A0A9N9JEZ0_9GLOM</name>
<reference evidence="1" key="1">
    <citation type="submission" date="2021-06" db="EMBL/GenBank/DDBJ databases">
        <authorList>
            <person name="Kallberg Y."/>
            <person name="Tangrot J."/>
            <person name="Rosling A."/>
        </authorList>
    </citation>
    <scope>NUCLEOTIDE SEQUENCE</scope>
    <source>
        <strain evidence="1">IN212</strain>
    </source>
</reference>
<protein>
    <submittedName>
        <fullName evidence="1">4299_t:CDS:1</fullName>
    </submittedName>
</protein>
<dbReference type="OrthoDB" id="2463962at2759"/>
<comment type="caution">
    <text evidence="1">The sequence shown here is derived from an EMBL/GenBank/DDBJ whole genome shotgun (WGS) entry which is preliminary data.</text>
</comment>
<dbReference type="EMBL" id="CAJVPZ010050848">
    <property type="protein sequence ID" value="CAG8778186.1"/>
    <property type="molecule type" value="Genomic_DNA"/>
</dbReference>
<evidence type="ECO:0000313" key="1">
    <source>
        <dbReference type="EMBL" id="CAG8778186.1"/>
    </source>
</evidence>